<evidence type="ECO:0000256" key="1">
    <source>
        <dbReference type="SAM" id="Phobius"/>
    </source>
</evidence>
<name>A0A380ZHM9_BARDO</name>
<dbReference type="OrthoDB" id="7873824at2"/>
<organism evidence="2 3">
    <name type="scientific">Bartonella doshiae</name>
    <dbReference type="NCBI Taxonomy" id="33044"/>
    <lineage>
        <taxon>Bacteria</taxon>
        <taxon>Pseudomonadati</taxon>
        <taxon>Pseudomonadota</taxon>
        <taxon>Alphaproteobacteria</taxon>
        <taxon>Hyphomicrobiales</taxon>
        <taxon>Bartonellaceae</taxon>
        <taxon>Bartonella</taxon>
    </lineage>
</organism>
<feature type="transmembrane region" description="Helical" evidence="1">
    <location>
        <begin position="35"/>
        <end position="55"/>
    </location>
</feature>
<keyword evidence="1" id="KW-1133">Transmembrane helix</keyword>
<sequence>MSVLDHKEFFSTKSSFGDVFKKASRHSQRVSILKFFLPLFVFVIAFVFSWFTFFFTPVASDSVNSNDEGNGITKLTMFNPKLESYTGSRESYWLKAEKVFQDRTHSKIIGLQNITAEALVGKQERVFLNAQEGVYDNTNSCLRLNKPFTITTNDGMIAQFMAAKLNFVEGKLSTDQRIDIQRAGLHLAANALEIREKGQNIYFHGGVHLVINKK</sequence>
<dbReference type="Pfam" id="PF06835">
    <property type="entry name" value="LptC"/>
    <property type="match status" value="1"/>
</dbReference>
<keyword evidence="1" id="KW-0812">Transmembrane</keyword>
<proteinExistence type="predicted"/>
<dbReference type="STRING" id="33044.GCA_900005695_00915"/>
<dbReference type="EMBL" id="UFTF01000001">
    <property type="protein sequence ID" value="SUV46010.1"/>
    <property type="molecule type" value="Genomic_DNA"/>
</dbReference>
<dbReference type="AlphaFoldDB" id="A0A380ZHM9"/>
<accession>A0A380ZHM9</accession>
<dbReference type="RefSeq" id="WP_004856208.1">
    <property type="nucleotide sequence ID" value="NZ_CACVBH010000001.1"/>
</dbReference>
<gene>
    <name evidence="2" type="ORF">NCTC12862_01518</name>
</gene>
<reference evidence="2 3" key="1">
    <citation type="submission" date="2018-06" db="EMBL/GenBank/DDBJ databases">
        <authorList>
            <consortium name="Pathogen Informatics"/>
            <person name="Doyle S."/>
        </authorList>
    </citation>
    <scope>NUCLEOTIDE SEQUENCE [LARGE SCALE GENOMIC DNA]</scope>
    <source>
        <strain evidence="2 3">NCTC12862</strain>
    </source>
</reference>
<dbReference type="Proteomes" id="UP000254950">
    <property type="component" value="Unassembled WGS sequence"/>
</dbReference>
<evidence type="ECO:0000313" key="2">
    <source>
        <dbReference type="EMBL" id="SUV46010.1"/>
    </source>
</evidence>
<evidence type="ECO:0000313" key="3">
    <source>
        <dbReference type="Proteomes" id="UP000254950"/>
    </source>
</evidence>
<keyword evidence="1" id="KW-0472">Membrane</keyword>
<protein>
    <submittedName>
        <fullName evidence="2">Uncharacterized protein conserved in bacteria</fullName>
    </submittedName>
</protein>
<dbReference type="InterPro" id="IPR010664">
    <property type="entry name" value="LipoPS_assembly_LptC-rel"/>
</dbReference>